<protein>
    <submittedName>
        <fullName evidence="1">Uncharacterized protein</fullName>
    </submittedName>
</protein>
<evidence type="ECO:0000313" key="1">
    <source>
        <dbReference type="EMBL" id="KAI3809806.1"/>
    </source>
</evidence>
<proteinExistence type="predicted"/>
<sequence>MYLIYMFVFRYSTSCVNILMRRVDKISSLLFGCETCIAIVSFQLSELLQLQSNWLQHDSTYKYNTDTDCLILFSD</sequence>
<name>A0ACB9IQR0_9ASTR</name>
<comment type="caution">
    <text evidence="1">The sequence shown here is derived from an EMBL/GenBank/DDBJ whole genome shotgun (WGS) entry which is preliminary data.</text>
</comment>
<dbReference type="EMBL" id="CM042024">
    <property type="protein sequence ID" value="KAI3809806.1"/>
    <property type="molecule type" value="Genomic_DNA"/>
</dbReference>
<reference evidence="1 2" key="2">
    <citation type="journal article" date="2022" name="Mol. Ecol. Resour.">
        <title>The genomes of chicory, endive, great burdock and yacon provide insights into Asteraceae paleo-polyploidization history and plant inulin production.</title>
        <authorList>
            <person name="Fan W."/>
            <person name="Wang S."/>
            <person name="Wang H."/>
            <person name="Wang A."/>
            <person name="Jiang F."/>
            <person name="Liu H."/>
            <person name="Zhao H."/>
            <person name="Xu D."/>
            <person name="Zhang Y."/>
        </authorList>
    </citation>
    <scope>NUCLEOTIDE SEQUENCE [LARGE SCALE GENOMIC DNA]</scope>
    <source>
        <strain evidence="2">cv. Yunnan</strain>
        <tissue evidence="1">Leaves</tissue>
    </source>
</reference>
<dbReference type="Proteomes" id="UP001056120">
    <property type="component" value="Linkage Group LG07"/>
</dbReference>
<organism evidence="1 2">
    <name type="scientific">Smallanthus sonchifolius</name>
    <dbReference type="NCBI Taxonomy" id="185202"/>
    <lineage>
        <taxon>Eukaryota</taxon>
        <taxon>Viridiplantae</taxon>
        <taxon>Streptophyta</taxon>
        <taxon>Embryophyta</taxon>
        <taxon>Tracheophyta</taxon>
        <taxon>Spermatophyta</taxon>
        <taxon>Magnoliopsida</taxon>
        <taxon>eudicotyledons</taxon>
        <taxon>Gunneridae</taxon>
        <taxon>Pentapetalae</taxon>
        <taxon>asterids</taxon>
        <taxon>campanulids</taxon>
        <taxon>Asterales</taxon>
        <taxon>Asteraceae</taxon>
        <taxon>Asteroideae</taxon>
        <taxon>Heliantheae alliance</taxon>
        <taxon>Millerieae</taxon>
        <taxon>Smallanthus</taxon>
    </lineage>
</organism>
<gene>
    <name evidence="1" type="ORF">L1987_19406</name>
</gene>
<evidence type="ECO:0000313" key="2">
    <source>
        <dbReference type="Proteomes" id="UP001056120"/>
    </source>
</evidence>
<keyword evidence="2" id="KW-1185">Reference proteome</keyword>
<reference evidence="2" key="1">
    <citation type="journal article" date="2022" name="Mol. Ecol. Resour.">
        <title>The genomes of chicory, endive, great burdock and yacon provide insights into Asteraceae palaeo-polyploidization history and plant inulin production.</title>
        <authorList>
            <person name="Fan W."/>
            <person name="Wang S."/>
            <person name="Wang H."/>
            <person name="Wang A."/>
            <person name="Jiang F."/>
            <person name="Liu H."/>
            <person name="Zhao H."/>
            <person name="Xu D."/>
            <person name="Zhang Y."/>
        </authorList>
    </citation>
    <scope>NUCLEOTIDE SEQUENCE [LARGE SCALE GENOMIC DNA]</scope>
    <source>
        <strain evidence="2">cv. Yunnan</strain>
    </source>
</reference>
<accession>A0ACB9IQR0</accession>